<reference evidence="2" key="2">
    <citation type="journal article" date="2023" name="IMA Fungus">
        <title>Comparative genomic study of the Penicillium genus elucidates a diverse pangenome and 15 lateral gene transfer events.</title>
        <authorList>
            <person name="Petersen C."/>
            <person name="Sorensen T."/>
            <person name="Nielsen M.R."/>
            <person name="Sondergaard T.E."/>
            <person name="Sorensen J.L."/>
            <person name="Fitzpatrick D.A."/>
            <person name="Frisvad J.C."/>
            <person name="Nielsen K.L."/>
        </authorList>
    </citation>
    <scope>NUCLEOTIDE SEQUENCE</scope>
    <source>
        <strain evidence="2">IBT 30728</strain>
    </source>
</reference>
<evidence type="ECO:0000256" key="1">
    <source>
        <dbReference type="SAM" id="Phobius"/>
    </source>
</evidence>
<comment type="caution">
    <text evidence="2">The sequence shown here is derived from an EMBL/GenBank/DDBJ whole genome shotgun (WGS) entry which is preliminary data.</text>
</comment>
<accession>A0A9W9X1W9</accession>
<sequence>MWRPQLPLGINAKWAIVSCVVIVTLQLLYFLNRGHALPGQADNLHREEIVYKLSTLTEAYTSNAHNASVGVVLASIHTDDLTWLWDYCSESHGTPFVYSTEQPPQPGFLQPTTWRGREAAAYLSYITTFYDHLPTYSIFVHASPEQWHNDLFGPRTIDTLRNLRLQAIDAHGYVNLRCKHDPGCPTAVHPNNPSDSDIQNNDIRARFAEAYQQMFGVSADQVPDSIGNVCCGQFAVSRDRIRARPREDYERILDWMATTEMTDNFGVGWVLEKLWHIVFGMESTQ</sequence>
<keyword evidence="3" id="KW-1185">Reference proteome</keyword>
<dbReference type="GeneID" id="81626662"/>
<reference evidence="2" key="1">
    <citation type="submission" date="2022-12" db="EMBL/GenBank/DDBJ databases">
        <authorList>
            <person name="Petersen C."/>
        </authorList>
    </citation>
    <scope>NUCLEOTIDE SEQUENCE</scope>
    <source>
        <strain evidence="2">IBT 30728</strain>
    </source>
</reference>
<dbReference type="EMBL" id="JAPWDQ010000009">
    <property type="protein sequence ID" value="KAJ5480918.1"/>
    <property type="molecule type" value="Genomic_DNA"/>
</dbReference>
<dbReference type="Proteomes" id="UP001148312">
    <property type="component" value="Unassembled WGS sequence"/>
</dbReference>
<organism evidence="2 3">
    <name type="scientific">Penicillium diatomitis</name>
    <dbReference type="NCBI Taxonomy" id="2819901"/>
    <lineage>
        <taxon>Eukaryota</taxon>
        <taxon>Fungi</taxon>
        <taxon>Dikarya</taxon>
        <taxon>Ascomycota</taxon>
        <taxon>Pezizomycotina</taxon>
        <taxon>Eurotiomycetes</taxon>
        <taxon>Eurotiomycetidae</taxon>
        <taxon>Eurotiales</taxon>
        <taxon>Aspergillaceae</taxon>
        <taxon>Penicillium</taxon>
    </lineage>
</organism>
<dbReference type="PANTHER" id="PTHR37490">
    <property type="entry name" value="EXPRESSED PROTEIN"/>
    <property type="match status" value="1"/>
</dbReference>
<dbReference type="InterPro" id="IPR021838">
    <property type="entry name" value="DUF3431"/>
</dbReference>
<dbReference type="RefSeq" id="XP_056788348.1">
    <property type="nucleotide sequence ID" value="XM_056936413.1"/>
</dbReference>
<evidence type="ECO:0000313" key="2">
    <source>
        <dbReference type="EMBL" id="KAJ5480918.1"/>
    </source>
</evidence>
<proteinExistence type="predicted"/>
<keyword evidence="1" id="KW-0812">Transmembrane</keyword>
<gene>
    <name evidence="2" type="ORF">N7539_006812</name>
</gene>
<keyword evidence="1" id="KW-0472">Membrane</keyword>
<evidence type="ECO:0000313" key="3">
    <source>
        <dbReference type="Proteomes" id="UP001148312"/>
    </source>
</evidence>
<keyword evidence="1" id="KW-1133">Transmembrane helix</keyword>
<dbReference type="Pfam" id="PF11913">
    <property type="entry name" value="DUF3431"/>
    <property type="match status" value="1"/>
</dbReference>
<dbReference type="PANTHER" id="PTHR37490:SF2">
    <property type="match status" value="1"/>
</dbReference>
<dbReference type="AlphaFoldDB" id="A0A9W9X1W9"/>
<protein>
    <submittedName>
        <fullName evidence="2">Uncharacterized protein</fullName>
    </submittedName>
</protein>
<feature type="transmembrane region" description="Helical" evidence="1">
    <location>
        <begin position="12"/>
        <end position="31"/>
    </location>
</feature>
<name>A0A9W9X1W9_9EURO</name>